<evidence type="ECO:0000313" key="7">
    <source>
        <dbReference type="Proteomes" id="UP000738431"/>
    </source>
</evidence>
<dbReference type="Pfam" id="PF03062">
    <property type="entry name" value="MBOAT"/>
    <property type="match status" value="1"/>
</dbReference>
<evidence type="ECO:0000256" key="5">
    <source>
        <dbReference type="SAM" id="Phobius"/>
    </source>
</evidence>
<sequence length="118" mass="13196">MLRRSLGAESFATFWVYWNPIWSYYLGRGVFRPLHRVLPESLALALTFLVSGALHDLAVSLLKWRVVFFFGPWFLLMGLLVVISKVAGLSYGSVPFAGRVALNLTFIVATFALTEAVL</sequence>
<dbReference type="EMBL" id="CP139781">
    <property type="protein sequence ID" value="WRQ89541.1"/>
    <property type="molecule type" value="Genomic_DNA"/>
</dbReference>
<evidence type="ECO:0000256" key="1">
    <source>
        <dbReference type="ARBA" id="ARBA00004141"/>
    </source>
</evidence>
<feature type="transmembrane region" description="Helical" evidence="5">
    <location>
        <begin position="66"/>
        <end position="84"/>
    </location>
</feature>
<feature type="transmembrane region" description="Helical" evidence="5">
    <location>
        <begin position="37"/>
        <end position="54"/>
    </location>
</feature>
<keyword evidence="3 5" id="KW-1133">Transmembrane helix</keyword>
<dbReference type="InterPro" id="IPR004299">
    <property type="entry name" value="MBOAT_fam"/>
</dbReference>
<comment type="subcellular location">
    <subcellularLocation>
        <location evidence="1">Membrane</location>
        <topology evidence="1">Multi-pass membrane protein</topology>
    </subcellularLocation>
</comment>
<organism evidence="6 7">
    <name type="scientific">Actomonas aquatica</name>
    <dbReference type="NCBI Taxonomy" id="2866162"/>
    <lineage>
        <taxon>Bacteria</taxon>
        <taxon>Pseudomonadati</taxon>
        <taxon>Verrucomicrobiota</taxon>
        <taxon>Opitutia</taxon>
        <taxon>Opitutales</taxon>
        <taxon>Opitutaceae</taxon>
        <taxon>Actomonas</taxon>
    </lineage>
</organism>
<name>A0ABZ1CD74_9BACT</name>
<keyword evidence="6" id="KW-0012">Acyltransferase</keyword>
<accession>A0ABZ1CD74</accession>
<dbReference type="EC" id="2.3.-.-" evidence="6"/>
<dbReference type="Proteomes" id="UP000738431">
    <property type="component" value="Chromosome"/>
</dbReference>
<keyword evidence="2 5" id="KW-0812">Transmembrane</keyword>
<keyword evidence="7" id="KW-1185">Reference proteome</keyword>
<evidence type="ECO:0000313" key="6">
    <source>
        <dbReference type="EMBL" id="WRQ89541.1"/>
    </source>
</evidence>
<dbReference type="GO" id="GO:0016746">
    <property type="term" value="F:acyltransferase activity"/>
    <property type="evidence" value="ECO:0007669"/>
    <property type="project" value="UniProtKB-KW"/>
</dbReference>
<keyword evidence="6" id="KW-0808">Transferase</keyword>
<reference evidence="6 7" key="1">
    <citation type="submission" date="2021-08" db="EMBL/GenBank/DDBJ databases">
        <authorList>
            <person name="Zhang D."/>
            <person name="Zhang A."/>
            <person name="Wang L."/>
        </authorList>
    </citation>
    <scope>NUCLEOTIDE SEQUENCE [LARGE SCALE GENOMIC DNA]</scope>
    <source>
        <strain evidence="6 7">WL0086</strain>
    </source>
</reference>
<dbReference type="RefSeq" id="WP_221029772.1">
    <property type="nucleotide sequence ID" value="NZ_CP139781.1"/>
</dbReference>
<proteinExistence type="predicted"/>
<evidence type="ECO:0000256" key="2">
    <source>
        <dbReference type="ARBA" id="ARBA00022692"/>
    </source>
</evidence>
<evidence type="ECO:0000256" key="3">
    <source>
        <dbReference type="ARBA" id="ARBA00022989"/>
    </source>
</evidence>
<gene>
    <name evidence="6" type="ORF">K1X11_008980</name>
</gene>
<evidence type="ECO:0000256" key="4">
    <source>
        <dbReference type="ARBA" id="ARBA00023136"/>
    </source>
</evidence>
<protein>
    <submittedName>
        <fullName evidence="6">MBOAT family O-acyltransferase</fullName>
        <ecNumber evidence="6">2.3.-.-</ecNumber>
    </submittedName>
</protein>
<keyword evidence="4 5" id="KW-0472">Membrane</keyword>
<reference evidence="6 7" key="2">
    <citation type="submission" date="2023-12" db="EMBL/GenBank/DDBJ databases">
        <title>Description of an unclassified Opitutus bacterium of Verrucomicrobiota.</title>
        <authorList>
            <person name="Zhang D.-F."/>
        </authorList>
    </citation>
    <scope>NUCLEOTIDE SEQUENCE [LARGE SCALE GENOMIC DNA]</scope>
    <source>
        <strain evidence="6 7">WL0086</strain>
    </source>
</reference>
<feature type="transmembrane region" description="Helical" evidence="5">
    <location>
        <begin position="6"/>
        <end position="25"/>
    </location>
</feature>